<protein>
    <submittedName>
        <fullName evidence="1">Uncharacterized protein</fullName>
    </submittedName>
</protein>
<keyword evidence="2" id="KW-1185">Reference proteome</keyword>
<evidence type="ECO:0000313" key="1">
    <source>
        <dbReference type="EMBL" id="KAJ9102523.1"/>
    </source>
</evidence>
<reference evidence="1" key="1">
    <citation type="submission" date="2023-04" db="EMBL/GenBank/DDBJ databases">
        <title>Draft Genome sequencing of Naganishia species isolated from polar environments using Oxford Nanopore Technology.</title>
        <authorList>
            <person name="Leo P."/>
            <person name="Venkateswaran K."/>
        </authorList>
    </citation>
    <scope>NUCLEOTIDE SEQUENCE</scope>
    <source>
        <strain evidence="1">MNA-CCFEE 5423</strain>
    </source>
</reference>
<comment type="caution">
    <text evidence="1">The sequence shown here is derived from an EMBL/GenBank/DDBJ whole genome shotgun (WGS) entry which is preliminary data.</text>
</comment>
<proteinExistence type="predicted"/>
<gene>
    <name evidence="1" type="ORF">QFC21_002924</name>
</gene>
<name>A0ACC2VTL3_9TREE</name>
<organism evidence="1 2">
    <name type="scientific">Naganishia friedmannii</name>
    <dbReference type="NCBI Taxonomy" id="89922"/>
    <lineage>
        <taxon>Eukaryota</taxon>
        <taxon>Fungi</taxon>
        <taxon>Dikarya</taxon>
        <taxon>Basidiomycota</taxon>
        <taxon>Agaricomycotina</taxon>
        <taxon>Tremellomycetes</taxon>
        <taxon>Filobasidiales</taxon>
        <taxon>Filobasidiaceae</taxon>
        <taxon>Naganishia</taxon>
    </lineage>
</organism>
<sequence length="2147" mass="231512">MDELGAPPVEEDFTTIPLEDRCTHKNWKARQSAYIELITRFGKTASDDDPFFRPYLNGDLLKKWVTDSNAVAQEKGVDAVCALLKDSGENAARTRPDVVPSLVDKCLGSTRAGTKRSAIELCMLYIEVENTGEAVINDLLRGLDAKQPKLVASTVTALKQIVTEFGVKPLGDIKPMAKALSKIFAHSDKTVRAEGTGLTLALYSYLGQALLPSLQDLKPVQLKELTEAFQAMDASGQPGGSGKPTRFTRKQAREREASANAGGQAGDLDEAEPEAEQLNALDLVEAADIVRQLPPNFHEEIASTKWKDKVELLTDCLKVLEGKPKIVDNPELSSYVSALAAKMKDVNVLVVQNSAAMIAALATGVENKGFGKYRSVVMPPILDRLKEKKTMDALGNTLDAVFSSTTFSEIVEDCVTALKNKNPMVRQGTLLFLVRALASTRDQPTKNDLEAIAKAQVYQLGDSQGDVRAAAMDGLGHLMKIFGERAMNPYLEGVSEIQQGKIKESFERAEVKCKGGAAKPTKPVSAKPAALQPSSTAINRGTPNPETTSKPLPRKPVLSSMRAAADPPGSPAIRSVPKVANTPQIKTASRSAFDIGGLSEDAPTSAPRAVARPPPMMKRAAPSSKPVTSAKPATKSGGAAALPTPGAGEPVKYKFAPEDAEAQAADLIPADIQSGLADGQWKERLGAAERLVTWIEEGNADNAESEVLFRYLCKTPGWNEKNFQVSGKVFAAMAAIAQKCSTFGRPSAALAIGPLSDKLGDLKLKKPASETLGMFAEKTSLGFVLSQAYEPMTKQKAPKAQADALTWVKQSLIEFGIAGVALKDLIAFLKTGLQSANGAVRSSATATLVTLRLYVGTDVTGFLEDLNPALLSTINSEFDKVANQTAPKPTRQGEELQSMASSGAATSGPGRQGTTDPLDDLIPRVDLDKLVVSTTVIADSKSDSWKVRKEAFEALLAVLEQKSNSRLKPSMGELGTVLKARLSDANLSVRILCLNIVSKIAVGMGPAFQAHARSLSSPVASVLADQKVTTRNAALETLNIMTEAAEGLDCMIPGFTTTLENNNPLLRSSLLGFVVAQLQKESLSLPADLSPLIPVTLSSIEDRSADVRKPAQALLPLLVAIVGFAEISDKVSNLKPASRNTIMPLLEKARNAALSSKAANSAPEGSGLPSTQSTSVVKPLARTAARAPSALIAGPPSLAAPGSPRVRAPLAPPPVRATGMAMKANALRASSMKQPSDENLNALPRPAARSRLSIRPSTGITSGPTSRSNIDEQEARTNKETPFSTVNMEPKAMRAKRDLAKWSFDTNNPNQLLDYLQKQMEGHVSVGLAANLFSNDRLAEKDHMSGLTILDEFYTAPSNGNVYGIADDILEEIRHANMDLALKYAAIKMQEGSTQMILKCLDIILHIVENVNQSDHRSFSDAEINVFMPALIRKLGDNKFKDKLSNIFAIIDRTVPSSKVLQFCVEYGVDSTNSKTRAASLEMLSHLIRKRGDIAPSASSAKLYRRIAEQISSPDSNTRNHALDCIAYLHKYTGNSAFTYTQDLSQKERDLLQNRIEQLAGSRSSGPSSVPSPPRELENSNTTSSSADLIPHGSTGSARVTNEAVAESMVSREEGSLPVSSSSITSQDPIEGPPAYSQPFTSLEVRARFLRAQLPSAPRLLASTVEPAFSPRRQRPPLELHPSALGRRAAPPPPYEQTRADDLVCETAEDVEQRIREANTSDAKACVDRLKALQAQLIAKPQLFTDIVPLLLSTVTRQFERLFEKEGRIDQDGMFRMAKHLIQTMSNFCDLPELLAKVTADILQDLLEQLTLGLLILTQDTHKEMARFVNMTILRLFAASDQVVLFRSLFRLLNKIAEPFTPATPTDGMAARHGELVLKCIWKRSRSAEADIRKGKLRAVDLFLILEEFLSVIPAREWKRRSVDVVPLADMPLRTIKVLIQHIFGREGRSGDREQARPAERDEGIPSEPAPPYEQGAKDSPQVVPETAAPSLIEDELDERLQQLVTSASGVGSAKGEAMPELHTFLKQHPEKKPKFEAMLDIALGASKYKLFIKRKLQNLAEAGTSPAHSNGNAGAVKSAAETPSSGSLQPSSNRPSGPRLSVAPQSVIPVDADDDTKLAMYKDKLKYYALGNSNGTPDESPASSER</sequence>
<accession>A0ACC2VTL3</accession>
<dbReference type="Proteomes" id="UP001227268">
    <property type="component" value="Unassembled WGS sequence"/>
</dbReference>
<evidence type="ECO:0000313" key="2">
    <source>
        <dbReference type="Proteomes" id="UP001227268"/>
    </source>
</evidence>
<dbReference type="EMBL" id="JASBWT010000008">
    <property type="protein sequence ID" value="KAJ9102523.1"/>
    <property type="molecule type" value="Genomic_DNA"/>
</dbReference>